<feature type="transmembrane region" description="Helical" evidence="7">
    <location>
        <begin position="20"/>
        <end position="39"/>
    </location>
</feature>
<keyword evidence="2 7" id="KW-0813">Transport</keyword>
<name>A0A329LTM4_9BACL</name>
<dbReference type="EMBL" id="QMFB01000039">
    <property type="protein sequence ID" value="RAV11119.1"/>
    <property type="molecule type" value="Genomic_DNA"/>
</dbReference>
<evidence type="ECO:0000256" key="3">
    <source>
        <dbReference type="ARBA" id="ARBA00022475"/>
    </source>
</evidence>
<evidence type="ECO:0000313" key="10">
    <source>
        <dbReference type="Proteomes" id="UP000250369"/>
    </source>
</evidence>
<evidence type="ECO:0000256" key="1">
    <source>
        <dbReference type="ARBA" id="ARBA00004651"/>
    </source>
</evidence>
<evidence type="ECO:0000256" key="4">
    <source>
        <dbReference type="ARBA" id="ARBA00022692"/>
    </source>
</evidence>
<protein>
    <submittedName>
        <fullName evidence="9">ABC transporter permease</fullName>
    </submittedName>
</protein>
<evidence type="ECO:0000256" key="7">
    <source>
        <dbReference type="RuleBase" id="RU363032"/>
    </source>
</evidence>
<dbReference type="OrthoDB" id="9810086at2"/>
<feature type="transmembrane region" description="Helical" evidence="7">
    <location>
        <begin position="112"/>
        <end position="133"/>
    </location>
</feature>
<dbReference type="GO" id="GO:0005886">
    <property type="term" value="C:plasma membrane"/>
    <property type="evidence" value="ECO:0007669"/>
    <property type="project" value="UniProtKB-SubCell"/>
</dbReference>
<evidence type="ECO:0000256" key="5">
    <source>
        <dbReference type="ARBA" id="ARBA00022989"/>
    </source>
</evidence>
<dbReference type="SUPFAM" id="SSF161098">
    <property type="entry name" value="MetI-like"/>
    <property type="match status" value="1"/>
</dbReference>
<feature type="transmembrane region" description="Helical" evidence="7">
    <location>
        <begin position="258"/>
        <end position="277"/>
    </location>
</feature>
<keyword evidence="3" id="KW-1003">Cell membrane</keyword>
<accession>A0A329LTM4</accession>
<dbReference type="PROSITE" id="PS50928">
    <property type="entry name" value="ABC_TM1"/>
    <property type="match status" value="1"/>
</dbReference>
<keyword evidence="5 7" id="KW-1133">Transmembrane helix</keyword>
<dbReference type="CDD" id="cd06261">
    <property type="entry name" value="TM_PBP2"/>
    <property type="match status" value="1"/>
</dbReference>
<dbReference type="PANTHER" id="PTHR43744">
    <property type="entry name" value="ABC TRANSPORTER PERMEASE PROTEIN MG189-RELATED-RELATED"/>
    <property type="match status" value="1"/>
</dbReference>
<evidence type="ECO:0000313" key="9">
    <source>
        <dbReference type="EMBL" id="RAV11119.1"/>
    </source>
</evidence>
<comment type="caution">
    <text evidence="9">The sequence shown here is derived from an EMBL/GenBank/DDBJ whole genome shotgun (WGS) entry which is preliminary data.</text>
</comment>
<feature type="transmembrane region" description="Helical" evidence="7">
    <location>
        <begin position="74"/>
        <end position="100"/>
    </location>
</feature>
<evidence type="ECO:0000256" key="6">
    <source>
        <dbReference type="ARBA" id="ARBA00023136"/>
    </source>
</evidence>
<feature type="transmembrane region" description="Helical" evidence="7">
    <location>
        <begin position="139"/>
        <end position="159"/>
    </location>
</feature>
<sequence>MSVQVTRRNKGIDGFDWFNYTLLFLIAFAMLFPFLYAASISFSSYRDFLQFGFRLIPRSFVLDAYHFVLESPRFVRSLFVTVEITAVGTIINLFFTATFAYMLSRPVVAQRVMLFLVVFTMLFSAGMIPTYLVVKETGLLNSIWALIIPVAISSFHLIVMRQFFQSIPEELNEAAIVDGANDIQIFAKIMLPLSKPALAAFGLFYAVGHWNSYFTGILYLNDPAQWPIQVILRQIVIVSDPVASLNIPTEYAPPGETVQMAATLLATLPILLPYPFLQKHFVKGVMLGSVKG</sequence>
<keyword evidence="6 7" id="KW-0472">Membrane</keyword>
<comment type="subcellular location">
    <subcellularLocation>
        <location evidence="1 7">Cell membrane</location>
        <topology evidence="1 7">Multi-pass membrane protein</topology>
    </subcellularLocation>
</comment>
<feature type="domain" description="ABC transmembrane type-1" evidence="8">
    <location>
        <begin position="78"/>
        <end position="277"/>
    </location>
</feature>
<comment type="similarity">
    <text evidence="7">Belongs to the binding-protein-dependent transport system permease family.</text>
</comment>
<dbReference type="RefSeq" id="WP_113036018.1">
    <property type="nucleotide sequence ID" value="NZ_QMFB01000039.1"/>
</dbReference>
<gene>
    <name evidence="9" type="ORF">DQG23_36750</name>
</gene>
<dbReference type="Gene3D" id="1.10.3720.10">
    <property type="entry name" value="MetI-like"/>
    <property type="match status" value="1"/>
</dbReference>
<proteinExistence type="inferred from homology"/>
<dbReference type="InterPro" id="IPR000515">
    <property type="entry name" value="MetI-like"/>
</dbReference>
<dbReference type="GO" id="GO:0055085">
    <property type="term" value="P:transmembrane transport"/>
    <property type="evidence" value="ECO:0007669"/>
    <property type="project" value="InterPro"/>
</dbReference>
<dbReference type="AlphaFoldDB" id="A0A329LTM4"/>
<keyword evidence="10" id="KW-1185">Reference proteome</keyword>
<dbReference type="PANTHER" id="PTHR43744:SF9">
    <property type="entry name" value="POLYGALACTURONAN_RHAMNOGALACTURONAN TRANSPORT SYSTEM PERMEASE PROTEIN YTCP"/>
    <property type="match status" value="1"/>
</dbReference>
<dbReference type="Pfam" id="PF00528">
    <property type="entry name" value="BPD_transp_1"/>
    <property type="match status" value="1"/>
</dbReference>
<dbReference type="InterPro" id="IPR035906">
    <property type="entry name" value="MetI-like_sf"/>
</dbReference>
<evidence type="ECO:0000256" key="2">
    <source>
        <dbReference type="ARBA" id="ARBA00022448"/>
    </source>
</evidence>
<reference evidence="9 10" key="1">
    <citation type="journal article" date="2009" name="Int. J. Syst. Evol. Microbiol.">
        <title>Paenibacillus contaminans sp. nov., isolated from a contaminated laboratory plate.</title>
        <authorList>
            <person name="Chou J.H."/>
            <person name="Lee J.H."/>
            <person name="Lin M.C."/>
            <person name="Chang P.S."/>
            <person name="Arun A.B."/>
            <person name="Young C.C."/>
            <person name="Chen W.M."/>
        </authorList>
    </citation>
    <scope>NUCLEOTIDE SEQUENCE [LARGE SCALE GENOMIC DNA]</scope>
    <source>
        <strain evidence="9 10">CKOBP-6</strain>
    </source>
</reference>
<organism evidence="9 10">
    <name type="scientific">Paenibacillus contaminans</name>
    <dbReference type="NCBI Taxonomy" id="450362"/>
    <lineage>
        <taxon>Bacteria</taxon>
        <taxon>Bacillati</taxon>
        <taxon>Bacillota</taxon>
        <taxon>Bacilli</taxon>
        <taxon>Bacillales</taxon>
        <taxon>Paenibacillaceae</taxon>
        <taxon>Paenibacillus</taxon>
    </lineage>
</organism>
<feature type="transmembrane region" description="Helical" evidence="7">
    <location>
        <begin position="198"/>
        <end position="220"/>
    </location>
</feature>
<dbReference type="Proteomes" id="UP000250369">
    <property type="component" value="Unassembled WGS sequence"/>
</dbReference>
<evidence type="ECO:0000259" key="8">
    <source>
        <dbReference type="PROSITE" id="PS50928"/>
    </source>
</evidence>
<keyword evidence="4 7" id="KW-0812">Transmembrane</keyword>